<evidence type="ECO:0000313" key="1">
    <source>
        <dbReference type="EMBL" id="KAI3829365.1"/>
    </source>
</evidence>
<name>A0ACB9KAQ3_9ASTR</name>
<protein>
    <submittedName>
        <fullName evidence="1">Uncharacterized protein</fullName>
    </submittedName>
</protein>
<proteinExistence type="predicted"/>
<reference evidence="2" key="1">
    <citation type="journal article" date="2022" name="Mol. Ecol. Resour.">
        <title>The genomes of chicory, endive, great burdock and yacon provide insights into Asteraceae palaeo-polyploidization history and plant inulin production.</title>
        <authorList>
            <person name="Fan W."/>
            <person name="Wang S."/>
            <person name="Wang H."/>
            <person name="Wang A."/>
            <person name="Jiang F."/>
            <person name="Liu H."/>
            <person name="Zhao H."/>
            <person name="Xu D."/>
            <person name="Zhang Y."/>
        </authorList>
    </citation>
    <scope>NUCLEOTIDE SEQUENCE [LARGE SCALE GENOMIC DNA]</scope>
    <source>
        <strain evidence="2">cv. Yunnan</strain>
    </source>
</reference>
<comment type="caution">
    <text evidence="1">The sequence shown here is derived from an EMBL/GenBank/DDBJ whole genome shotgun (WGS) entry which is preliminary data.</text>
</comment>
<dbReference type="EMBL" id="CM042018">
    <property type="protein sequence ID" value="KAI3829365.1"/>
    <property type="molecule type" value="Genomic_DNA"/>
</dbReference>
<organism evidence="1 2">
    <name type="scientific">Smallanthus sonchifolius</name>
    <dbReference type="NCBI Taxonomy" id="185202"/>
    <lineage>
        <taxon>Eukaryota</taxon>
        <taxon>Viridiplantae</taxon>
        <taxon>Streptophyta</taxon>
        <taxon>Embryophyta</taxon>
        <taxon>Tracheophyta</taxon>
        <taxon>Spermatophyta</taxon>
        <taxon>Magnoliopsida</taxon>
        <taxon>eudicotyledons</taxon>
        <taxon>Gunneridae</taxon>
        <taxon>Pentapetalae</taxon>
        <taxon>asterids</taxon>
        <taxon>campanulids</taxon>
        <taxon>Asterales</taxon>
        <taxon>Asteraceae</taxon>
        <taxon>Asteroideae</taxon>
        <taxon>Heliantheae alliance</taxon>
        <taxon>Millerieae</taxon>
        <taxon>Smallanthus</taxon>
    </lineage>
</organism>
<reference evidence="1 2" key="2">
    <citation type="journal article" date="2022" name="Mol. Ecol. Resour.">
        <title>The genomes of chicory, endive, great burdock and yacon provide insights into Asteraceae paleo-polyploidization history and plant inulin production.</title>
        <authorList>
            <person name="Fan W."/>
            <person name="Wang S."/>
            <person name="Wang H."/>
            <person name="Wang A."/>
            <person name="Jiang F."/>
            <person name="Liu H."/>
            <person name="Zhao H."/>
            <person name="Xu D."/>
            <person name="Zhang Y."/>
        </authorList>
    </citation>
    <scope>NUCLEOTIDE SEQUENCE [LARGE SCALE GENOMIC DNA]</scope>
    <source>
        <strain evidence="2">cv. Yunnan</strain>
        <tissue evidence="1">Leaves</tissue>
    </source>
</reference>
<dbReference type="Proteomes" id="UP001056120">
    <property type="component" value="Linkage Group LG01"/>
</dbReference>
<keyword evidence="2" id="KW-1185">Reference proteome</keyword>
<accession>A0ACB9KAQ3</accession>
<sequence>MTYLRLSSSSPPPSFQPTFSVLPPTSPPPSTAAAPPQRSVESKKESLTLMESSDCGYLYSYGKEISVCNEISNMKSDSFQVDMEPFSHLTNKDHIFSSRSNLARSLSKKGEEKKKMSDPSVDNERDAIFSLKATGLMSETSIPVSLGIIEPQSHHQISIVTAATTTTATGTPMKSKLICKRSTSFKQTSIINPTRIVFFFATLSSMGTILLIYFTLSMAKYSGDKKFRN</sequence>
<gene>
    <name evidence="1" type="ORF">L1987_03487</name>
</gene>
<evidence type="ECO:0000313" key="2">
    <source>
        <dbReference type="Proteomes" id="UP001056120"/>
    </source>
</evidence>